<reference evidence="2 3" key="1">
    <citation type="submission" date="2018-10" db="EMBL/GenBank/DDBJ databases">
        <title>Sequencing the genomes of 1000 actinobacteria strains.</title>
        <authorList>
            <person name="Klenk H.-P."/>
        </authorList>
    </citation>
    <scope>NUCLEOTIDE SEQUENCE [LARGE SCALE GENOMIC DNA]</scope>
    <source>
        <strain evidence="2 3">DSM 43800</strain>
    </source>
</reference>
<dbReference type="RefSeq" id="WP_121008449.1">
    <property type="nucleotide sequence ID" value="NZ_RBXO01000001.1"/>
</dbReference>
<accession>A0A495W5P4</accession>
<dbReference type="EMBL" id="RBXO01000001">
    <property type="protein sequence ID" value="RKT56972.1"/>
    <property type="molecule type" value="Genomic_DNA"/>
</dbReference>
<comment type="caution">
    <text evidence="2">The sequence shown here is derived from an EMBL/GenBank/DDBJ whole genome shotgun (WGS) entry which is preliminary data.</text>
</comment>
<name>A0A495W5P4_9PSEU</name>
<gene>
    <name evidence="2" type="ORF">C8E97_5686</name>
</gene>
<evidence type="ECO:0000256" key="1">
    <source>
        <dbReference type="SAM" id="MobiDB-lite"/>
    </source>
</evidence>
<feature type="region of interest" description="Disordered" evidence="1">
    <location>
        <begin position="1"/>
        <end position="20"/>
    </location>
</feature>
<sequence>MSPDTPRAATGDASEDDTVTPATLRGITEDLAADELDAPETLKRVWAGLCAARLLGFRLAASGLGRLRTNAESVEHQLAQDLRTTATFARAPLVLPTPAEPAPLCPDEVEEALAALVAFSTTARRRMLSSARLATQWHDERVLRHDSLVVGELAAAWQGHRRSYRVDRRSRR</sequence>
<dbReference type="AlphaFoldDB" id="A0A495W5P4"/>
<evidence type="ECO:0000313" key="2">
    <source>
        <dbReference type="EMBL" id="RKT56972.1"/>
    </source>
</evidence>
<dbReference type="OrthoDB" id="3693951at2"/>
<protein>
    <submittedName>
        <fullName evidence="2">Uncharacterized protein</fullName>
    </submittedName>
</protein>
<evidence type="ECO:0000313" key="3">
    <source>
        <dbReference type="Proteomes" id="UP000282084"/>
    </source>
</evidence>
<dbReference type="Proteomes" id="UP000282084">
    <property type="component" value="Unassembled WGS sequence"/>
</dbReference>
<proteinExistence type="predicted"/>
<organism evidence="2 3">
    <name type="scientific">Saccharothrix australiensis</name>
    <dbReference type="NCBI Taxonomy" id="2072"/>
    <lineage>
        <taxon>Bacteria</taxon>
        <taxon>Bacillati</taxon>
        <taxon>Actinomycetota</taxon>
        <taxon>Actinomycetes</taxon>
        <taxon>Pseudonocardiales</taxon>
        <taxon>Pseudonocardiaceae</taxon>
        <taxon>Saccharothrix</taxon>
    </lineage>
</organism>
<keyword evidence="3" id="KW-1185">Reference proteome</keyword>